<feature type="non-terminal residue" evidence="10">
    <location>
        <position position="120"/>
    </location>
</feature>
<dbReference type="InterPro" id="IPR027417">
    <property type="entry name" value="P-loop_NTPase"/>
</dbReference>
<dbReference type="GO" id="GO:0006281">
    <property type="term" value="P:DNA repair"/>
    <property type="evidence" value="ECO:0007669"/>
    <property type="project" value="UniProtKB-KW"/>
</dbReference>
<dbReference type="PANTHER" id="PTHR30591:SF1">
    <property type="entry name" value="RECBCD ENZYME SUBUNIT RECC"/>
    <property type="match status" value="1"/>
</dbReference>
<keyword evidence="3" id="KW-0227">DNA damage</keyword>
<evidence type="ECO:0000256" key="4">
    <source>
        <dbReference type="ARBA" id="ARBA00022801"/>
    </source>
</evidence>
<evidence type="ECO:0000256" key="1">
    <source>
        <dbReference type="ARBA" id="ARBA00022722"/>
    </source>
</evidence>
<evidence type="ECO:0000256" key="9">
    <source>
        <dbReference type="ARBA" id="ARBA00023204"/>
    </source>
</evidence>
<evidence type="ECO:0000313" key="10">
    <source>
        <dbReference type="EMBL" id="MDR9778717.1"/>
    </source>
</evidence>
<keyword evidence="2" id="KW-0547">Nucleotide-binding</keyword>
<keyword evidence="8" id="KW-0238">DNA-binding</keyword>
<keyword evidence="7" id="KW-0067">ATP-binding</keyword>
<sequence>SPLRQLEVLREELITWFGADASRQPGDVVVFVPNLPDIAPLIANVFSSGSGFSLPVHVTGVVQPDAEQLWQAMLGYFTLLSGRFSIEDLMDWLALPDVQQCYDLSLEQVGRLGEMLADAG</sequence>
<dbReference type="GO" id="GO:0005524">
    <property type="term" value="F:ATP binding"/>
    <property type="evidence" value="ECO:0007669"/>
    <property type="project" value="UniProtKB-KW"/>
</dbReference>
<evidence type="ECO:0000256" key="2">
    <source>
        <dbReference type="ARBA" id="ARBA00022741"/>
    </source>
</evidence>
<keyword evidence="9" id="KW-0234">DNA repair</keyword>
<evidence type="ECO:0000256" key="3">
    <source>
        <dbReference type="ARBA" id="ARBA00022763"/>
    </source>
</evidence>
<evidence type="ECO:0000256" key="8">
    <source>
        <dbReference type="ARBA" id="ARBA00023125"/>
    </source>
</evidence>
<dbReference type="EMBL" id="JAVLSF010001128">
    <property type="protein sequence ID" value="MDR9778717.1"/>
    <property type="molecule type" value="Genomic_DNA"/>
</dbReference>
<keyword evidence="4" id="KW-0378">Hydrolase</keyword>
<keyword evidence="5" id="KW-0347">Helicase</keyword>
<comment type="caution">
    <text evidence="10">The sequence shown here is derived from an EMBL/GenBank/DDBJ whole genome shotgun (WGS) entry which is preliminary data.</text>
</comment>
<dbReference type="GO" id="GO:0006310">
    <property type="term" value="P:DNA recombination"/>
    <property type="evidence" value="ECO:0007669"/>
    <property type="project" value="TreeGrafter"/>
</dbReference>
<evidence type="ECO:0000256" key="6">
    <source>
        <dbReference type="ARBA" id="ARBA00022839"/>
    </source>
</evidence>
<gene>
    <name evidence="10" type="ORF">RJJ65_39930</name>
</gene>
<dbReference type="GO" id="GO:0004527">
    <property type="term" value="F:exonuclease activity"/>
    <property type="evidence" value="ECO:0007669"/>
    <property type="project" value="UniProtKB-KW"/>
</dbReference>
<dbReference type="SUPFAM" id="SSF52540">
    <property type="entry name" value="P-loop containing nucleoside triphosphate hydrolases"/>
    <property type="match status" value="1"/>
</dbReference>
<dbReference type="Proteomes" id="UP001268610">
    <property type="component" value="Unassembled WGS sequence"/>
</dbReference>
<evidence type="ECO:0000256" key="7">
    <source>
        <dbReference type="ARBA" id="ARBA00022840"/>
    </source>
</evidence>
<reference evidence="10" key="1">
    <citation type="submission" date="2023-04" db="EMBL/GenBank/DDBJ databases">
        <title>Genomic characterization of faba bean (Vicia faba) microsymbionts in Mexican soils.</title>
        <authorList>
            <person name="Rivera Orduna F.N."/>
            <person name="Guevara-Luna J."/>
            <person name="Yan J."/>
            <person name="Arroyo-Herrera I."/>
            <person name="Li Y."/>
            <person name="Vasquez-Murrieta M.S."/>
            <person name="Wang E.T."/>
        </authorList>
    </citation>
    <scope>NUCLEOTIDE SEQUENCE</scope>
    <source>
        <strain evidence="10">CH26</strain>
    </source>
</reference>
<keyword evidence="1" id="KW-0540">Nuclease</keyword>
<dbReference type="RefSeq" id="WP_310866714.1">
    <property type="nucleotide sequence ID" value="NZ_JAVLSF010001128.1"/>
</dbReference>
<evidence type="ECO:0000313" key="11">
    <source>
        <dbReference type="Proteomes" id="UP001268610"/>
    </source>
</evidence>
<dbReference type="PANTHER" id="PTHR30591">
    <property type="entry name" value="RECBCD ENZYME SUBUNIT RECC"/>
    <property type="match status" value="1"/>
</dbReference>
<dbReference type="Gene3D" id="3.40.50.300">
    <property type="entry name" value="P-loop containing nucleotide triphosphate hydrolases"/>
    <property type="match status" value="1"/>
</dbReference>
<evidence type="ECO:0000256" key="5">
    <source>
        <dbReference type="ARBA" id="ARBA00022806"/>
    </source>
</evidence>
<keyword evidence="6" id="KW-0269">Exonuclease</keyword>
<proteinExistence type="predicted"/>
<accession>A0AAJ2GZE0</accession>
<dbReference type="GO" id="GO:0004386">
    <property type="term" value="F:helicase activity"/>
    <property type="evidence" value="ECO:0007669"/>
    <property type="project" value="UniProtKB-KW"/>
</dbReference>
<protein>
    <submittedName>
        <fullName evidence="10">Uncharacterized protein</fullName>
    </submittedName>
</protein>
<name>A0AAJ2GZE0_9HYPH</name>
<organism evidence="10 11">
    <name type="scientific">Rhizobium hidalgonense</name>
    <dbReference type="NCBI Taxonomy" id="1538159"/>
    <lineage>
        <taxon>Bacteria</taxon>
        <taxon>Pseudomonadati</taxon>
        <taxon>Pseudomonadota</taxon>
        <taxon>Alphaproteobacteria</taxon>
        <taxon>Hyphomicrobiales</taxon>
        <taxon>Rhizobiaceae</taxon>
        <taxon>Rhizobium/Agrobacterium group</taxon>
        <taxon>Rhizobium</taxon>
    </lineage>
</organism>
<feature type="non-terminal residue" evidence="10">
    <location>
        <position position="1"/>
    </location>
</feature>
<dbReference type="GO" id="GO:0003677">
    <property type="term" value="F:DNA binding"/>
    <property type="evidence" value="ECO:0007669"/>
    <property type="project" value="UniProtKB-KW"/>
</dbReference>
<dbReference type="AlphaFoldDB" id="A0AAJ2GZE0"/>